<dbReference type="Gene3D" id="3.40.50.1110">
    <property type="entry name" value="SGNH hydrolase"/>
    <property type="match status" value="1"/>
</dbReference>
<dbReference type="AlphaFoldDB" id="A0A5R8K7E2"/>
<name>A0A5R8K7E2_9BACT</name>
<dbReference type="Pfam" id="PF13472">
    <property type="entry name" value="Lipase_GDSL_2"/>
    <property type="match status" value="1"/>
</dbReference>
<dbReference type="InterPro" id="IPR013830">
    <property type="entry name" value="SGNH_hydro"/>
</dbReference>
<protein>
    <recommendedName>
        <fullName evidence="2">SGNH hydrolase-type esterase domain-containing protein</fullName>
    </recommendedName>
</protein>
<feature type="domain" description="SGNH hydrolase-type esterase" evidence="2">
    <location>
        <begin position="55"/>
        <end position="220"/>
    </location>
</feature>
<organism evidence="3 4">
    <name type="scientific">Phragmitibacter flavus</name>
    <dbReference type="NCBI Taxonomy" id="2576071"/>
    <lineage>
        <taxon>Bacteria</taxon>
        <taxon>Pseudomonadati</taxon>
        <taxon>Verrucomicrobiota</taxon>
        <taxon>Verrucomicrobiia</taxon>
        <taxon>Verrucomicrobiales</taxon>
        <taxon>Verrucomicrobiaceae</taxon>
        <taxon>Phragmitibacter</taxon>
    </lineage>
</organism>
<dbReference type="InterPro" id="IPR036514">
    <property type="entry name" value="SGNH_hydro_sf"/>
</dbReference>
<evidence type="ECO:0000313" key="3">
    <source>
        <dbReference type="EMBL" id="TLD68262.1"/>
    </source>
</evidence>
<dbReference type="CDD" id="cd01834">
    <property type="entry name" value="SGNH_hydrolase_like_2"/>
    <property type="match status" value="1"/>
</dbReference>
<dbReference type="Proteomes" id="UP000306196">
    <property type="component" value="Unassembled WGS sequence"/>
</dbReference>
<dbReference type="RefSeq" id="WP_138088843.1">
    <property type="nucleotide sequence ID" value="NZ_VAUV01000029.1"/>
</dbReference>
<dbReference type="OrthoDB" id="181305at2"/>
<accession>A0A5R8K7E2</accession>
<dbReference type="PANTHER" id="PTHR30383">
    <property type="entry name" value="THIOESTERASE 1/PROTEASE 1/LYSOPHOSPHOLIPASE L1"/>
    <property type="match status" value="1"/>
</dbReference>
<dbReference type="GO" id="GO:0004622">
    <property type="term" value="F:phosphatidylcholine lysophospholipase activity"/>
    <property type="evidence" value="ECO:0007669"/>
    <property type="project" value="TreeGrafter"/>
</dbReference>
<dbReference type="EMBL" id="VAUV01000029">
    <property type="protein sequence ID" value="TLD68262.1"/>
    <property type="molecule type" value="Genomic_DNA"/>
</dbReference>
<comment type="caution">
    <text evidence="3">The sequence shown here is derived from an EMBL/GenBank/DDBJ whole genome shotgun (WGS) entry which is preliminary data.</text>
</comment>
<keyword evidence="1" id="KW-0732">Signal</keyword>
<keyword evidence="4" id="KW-1185">Reference proteome</keyword>
<sequence length="310" mass="34361">MNFSRIVFFVSLSLLGSWCGGAAAFEFKNNDRIVLLGGTLVEREQKYGFLETELQLATPGKTLSVRNLGWSGDTVFGHARSYFGPPAEGLQRLGNHLEQLKPTVLVACYGADMPFEGLIKLPAFITGYRNLLDLARSKSPNLRVIIVSPPPFENMGTPMPDLTEANVELGSVRDALKEFAAKQDATFVDVYELMGAGKKAGATPKLTDNGVHFNEAGYRVFVQELLGALQLPKVDVEQPLAKQIRATVVHKDFLFFNRWRPANETYLHGFRKHEQGQNAKEMEQFDPLVAAQEKRIAELKAQAVPAEKLP</sequence>
<dbReference type="SUPFAM" id="SSF52266">
    <property type="entry name" value="SGNH hydrolase"/>
    <property type="match status" value="1"/>
</dbReference>
<dbReference type="PANTHER" id="PTHR30383:SF5">
    <property type="entry name" value="SGNH HYDROLASE-TYPE ESTERASE DOMAIN-CONTAINING PROTEIN"/>
    <property type="match status" value="1"/>
</dbReference>
<evidence type="ECO:0000313" key="4">
    <source>
        <dbReference type="Proteomes" id="UP000306196"/>
    </source>
</evidence>
<evidence type="ECO:0000259" key="2">
    <source>
        <dbReference type="Pfam" id="PF13472"/>
    </source>
</evidence>
<dbReference type="InterPro" id="IPR051532">
    <property type="entry name" value="Ester_Hydrolysis_Enzymes"/>
</dbReference>
<reference evidence="3 4" key="1">
    <citation type="submission" date="2019-05" db="EMBL/GenBank/DDBJ databases">
        <title>Verrucobacter flavum gen. nov., sp. nov. a new member of the family Verrucomicrobiaceae.</title>
        <authorList>
            <person name="Szuroczki S."/>
            <person name="Abbaszade G."/>
            <person name="Szabo A."/>
            <person name="Felfoldi T."/>
            <person name="Schumann P."/>
            <person name="Boka K."/>
            <person name="Keki Z."/>
            <person name="Toumi M."/>
            <person name="Toth E."/>
        </authorList>
    </citation>
    <scope>NUCLEOTIDE SEQUENCE [LARGE SCALE GENOMIC DNA]</scope>
    <source>
        <strain evidence="3 4">MG-N-17</strain>
    </source>
</reference>
<proteinExistence type="predicted"/>
<gene>
    <name evidence="3" type="ORF">FEM03_23690</name>
</gene>
<feature type="signal peptide" evidence="1">
    <location>
        <begin position="1"/>
        <end position="22"/>
    </location>
</feature>
<evidence type="ECO:0000256" key="1">
    <source>
        <dbReference type="SAM" id="SignalP"/>
    </source>
</evidence>
<feature type="chain" id="PRO_5024465822" description="SGNH hydrolase-type esterase domain-containing protein" evidence="1">
    <location>
        <begin position="23"/>
        <end position="310"/>
    </location>
</feature>